<proteinExistence type="predicted"/>
<evidence type="ECO:0000313" key="2">
    <source>
        <dbReference type="EMBL" id="KAH9300366.1"/>
    </source>
</evidence>
<protein>
    <submittedName>
        <fullName evidence="2">Uncharacterized protein</fullName>
    </submittedName>
</protein>
<feature type="non-terminal residue" evidence="2">
    <location>
        <position position="1"/>
    </location>
</feature>
<feature type="region of interest" description="Disordered" evidence="1">
    <location>
        <begin position="263"/>
        <end position="283"/>
    </location>
</feature>
<evidence type="ECO:0000256" key="1">
    <source>
        <dbReference type="SAM" id="MobiDB-lite"/>
    </source>
</evidence>
<feature type="region of interest" description="Disordered" evidence="1">
    <location>
        <begin position="159"/>
        <end position="180"/>
    </location>
</feature>
<sequence>MFVQVWRMDSYANSPPPPNGSPNTAEPFSSPLELHNLLFDADDSKLSLCSFDSSSISLGLPWDSQGFALGVETGESGTQGLSLPSEPPELDLTDWILRHGIEPPHEKSHDGKLGNTHSRPGKTQFGGPPAEIQKDAKKISVFSRKNWDLLISSIGVDNENDELHLPSMPKKQKTSNQSLSAKKTKDLEIISDALCLDAVSDEDEVNEESDQINKENPALIALHCDTEDTVVPDSQTEDTIVPDSQTEDTVVPDSQVKDAVDLDSETENVVARDSETEDAVDPDLDCETEDELEQNIVENVKEFPSSPCPSISVIELTQKETLFQEKLAPLPSSRTQRSSTYGLTKSLSDFGNFQSISELRSEEKENLFQGELAPMPLFGTRSSSTDGWRKPLSDSGNFQLQHSADKWLCPRIHKKHFKPPATQLSLD</sequence>
<name>A0AA38CFR1_TAXCH</name>
<organism evidence="2 3">
    <name type="scientific">Taxus chinensis</name>
    <name type="common">Chinese yew</name>
    <name type="synonym">Taxus wallichiana var. chinensis</name>
    <dbReference type="NCBI Taxonomy" id="29808"/>
    <lineage>
        <taxon>Eukaryota</taxon>
        <taxon>Viridiplantae</taxon>
        <taxon>Streptophyta</taxon>
        <taxon>Embryophyta</taxon>
        <taxon>Tracheophyta</taxon>
        <taxon>Spermatophyta</taxon>
        <taxon>Pinopsida</taxon>
        <taxon>Pinidae</taxon>
        <taxon>Conifers II</taxon>
        <taxon>Cupressales</taxon>
        <taxon>Taxaceae</taxon>
        <taxon>Taxus</taxon>
    </lineage>
</organism>
<feature type="region of interest" description="Disordered" evidence="1">
    <location>
        <begin position="104"/>
        <end position="131"/>
    </location>
</feature>
<comment type="caution">
    <text evidence="2">The sequence shown here is derived from an EMBL/GenBank/DDBJ whole genome shotgun (WGS) entry which is preliminary data.</text>
</comment>
<dbReference type="EMBL" id="JAHRHJ020000009">
    <property type="protein sequence ID" value="KAH9300366.1"/>
    <property type="molecule type" value="Genomic_DNA"/>
</dbReference>
<keyword evidence="3" id="KW-1185">Reference proteome</keyword>
<dbReference type="Proteomes" id="UP000824469">
    <property type="component" value="Unassembled WGS sequence"/>
</dbReference>
<dbReference type="OMA" id="KWLCPRI"/>
<reference evidence="2 3" key="1">
    <citation type="journal article" date="2021" name="Nat. Plants">
        <title>The Taxus genome provides insights into paclitaxel biosynthesis.</title>
        <authorList>
            <person name="Xiong X."/>
            <person name="Gou J."/>
            <person name="Liao Q."/>
            <person name="Li Y."/>
            <person name="Zhou Q."/>
            <person name="Bi G."/>
            <person name="Li C."/>
            <person name="Du R."/>
            <person name="Wang X."/>
            <person name="Sun T."/>
            <person name="Guo L."/>
            <person name="Liang H."/>
            <person name="Lu P."/>
            <person name="Wu Y."/>
            <person name="Zhang Z."/>
            <person name="Ro D.K."/>
            <person name="Shang Y."/>
            <person name="Huang S."/>
            <person name="Yan J."/>
        </authorList>
    </citation>
    <scope>NUCLEOTIDE SEQUENCE [LARGE SCALE GENOMIC DNA]</scope>
    <source>
        <strain evidence="2">Ta-2019</strain>
    </source>
</reference>
<evidence type="ECO:0000313" key="3">
    <source>
        <dbReference type="Proteomes" id="UP000824469"/>
    </source>
</evidence>
<gene>
    <name evidence="2" type="ORF">KI387_011949</name>
</gene>
<accession>A0AA38CFR1</accession>
<dbReference type="AlphaFoldDB" id="A0AA38CFR1"/>